<evidence type="ECO:0000256" key="6">
    <source>
        <dbReference type="ARBA" id="ARBA00022989"/>
    </source>
</evidence>
<dbReference type="GO" id="GO:0015450">
    <property type="term" value="F:protein-transporting ATPase activity"/>
    <property type="evidence" value="ECO:0007669"/>
    <property type="project" value="InterPro"/>
</dbReference>
<organism evidence="14 15">
    <name type="scientific">Leptotrichia hofstadii</name>
    <dbReference type="NCBI Taxonomy" id="157688"/>
    <lineage>
        <taxon>Bacteria</taxon>
        <taxon>Fusobacteriati</taxon>
        <taxon>Fusobacteriota</taxon>
        <taxon>Fusobacteriia</taxon>
        <taxon>Fusobacteriales</taxon>
        <taxon>Leptotrichiaceae</taxon>
        <taxon>Leptotrichia</taxon>
    </lineage>
</organism>
<comment type="subunit">
    <text evidence="12">Forms a complex with SecD. Part of the essential Sec protein translocation apparatus which comprises SecA, SecYEG and auxiliary proteins SecDF. Other proteins may also be involved.</text>
</comment>
<dbReference type="GO" id="GO:0065002">
    <property type="term" value="P:intracellular protein transmembrane transport"/>
    <property type="evidence" value="ECO:0007669"/>
    <property type="project" value="UniProtKB-UniRule"/>
</dbReference>
<keyword evidence="4 12" id="KW-0812">Transmembrane</keyword>
<dbReference type="NCBIfam" id="TIGR00916">
    <property type="entry name" value="2A0604s01"/>
    <property type="match status" value="1"/>
</dbReference>
<evidence type="ECO:0000256" key="8">
    <source>
        <dbReference type="ARBA" id="ARBA00023136"/>
    </source>
</evidence>
<dbReference type="GO" id="GO:0043952">
    <property type="term" value="P:protein transport by the Sec complex"/>
    <property type="evidence" value="ECO:0007669"/>
    <property type="project" value="UniProtKB-UniRule"/>
</dbReference>
<dbReference type="InterPro" id="IPR055344">
    <property type="entry name" value="SecD_SecF_C_bact"/>
</dbReference>
<dbReference type="PRINTS" id="PR01755">
    <property type="entry name" value="SECFTRNLCASE"/>
</dbReference>
<name>A0A510JJA8_9FUSO</name>
<dbReference type="Proteomes" id="UP000321892">
    <property type="component" value="Chromosome"/>
</dbReference>
<sequence>MKINLKVIERRKLYLGISAVMVIVSLVSLFAIKLNLGVDFKGGELIQLKYDKKIDQNAVNGTLNSLVGEIPKLKAKRVQFSDTDNTVIIRTEQLDNTQKTKIMSELSKKTGKYEVVKNETVGAVIGKELTSNAIQALLIGSILIIIYITVRFEFIYAVAGIVALVHDVIIAFGVIAMLKYEIDTPFIAAILTILGYSINDTIVVFDRIRENIKRNREGRNKVTLSFGEVIEKSINQVFTRSIYTSLTTLFSVIVLLILGGDTLKTFSMTLFVGMLVGTYSSVFVASPLVYIMKKGKNEPKVKDVIKSSGKTVNGYDEKDKVLV</sequence>
<comment type="similarity">
    <text evidence="12">Belongs to the SecD/SecF family. SecF subfamily.</text>
</comment>
<keyword evidence="5 12" id="KW-0653">Protein transport</keyword>
<dbReference type="InterPro" id="IPR048634">
    <property type="entry name" value="SecD_SecF_C"/>
</dbReference>
<comment type="subcellular location">
    <subcellularLocation>
        <location evidence="1 12">Cell membrane</location>
        <topology evidence="1 12">Multi-pass membrane protein</topology>
    </subcellularLocation>
</comment>
<dbReference type="InterPro" id="IPR022813">
    <property type="entry name" value="SecD/SecF_arch_bac"/>
</dbReference>
<protein>
    <recommendedName>
        <fullName evidence="12">Protein-export membrane protein SecF</fullName>
    </recommendedName>
</protein>
<dbReference type="KEGG" id="lhf:JCM16775_2099"/>
<evidence type="ECO:0000256" key="7">
    <source>
        <dbReference type="ARBA" id="ARBA00023010"/>
    </source>
</evidence>
<comment type="similarity">
    <text evidence="10">In the C-terminal section; belongs to the SecD/SecF family. SecF subfamily.</text>
</comment>
<accession>A0A510JJA8</accession>
<evidence type="ECO:0000313" key="15">
    <source>
        <dbReference type="Proteomes" id="UP000321892"/>
    </source>
</evidence>
<feature type="transmembrane region" description="Helical" evidence="12">
    <location>
        <begin position="242"/>
        <end position="260"/>
    </location>
</feature>
<feature type="transmembrane region" description="Helical" evidence="12">
    <location>
        <begin position="186"/>
        <end position="205"/>
    </location>
</feature>
<feature type="transmembrane region" description="Helical" evidence="12">
    <location>
        <begin position="133"/>
        <end position="150"/>
    </location>
</feature>
<dbReference type="EMBL" id="AP019823">
    <property type="protein sequence ID" value="BBM39388.1"/>
    <property type="molecule type" value="Genomic_DNA"/>
</dbReference>
<keyword evidence="6 12" id="KW-1133">Transmembrane helix</keyword>
<keyword evidence="2 12" id="KW-0813">Transport</keyword>
<dbReference type="InterPro" id="IPR022646">
    <property type="entry name" value="SecD/SecF_CS"/>
</dbReference>
<reference evidence="14 15" key="1">
    <citation type="submission" date="2019-07" db="EMBL/GenBank/DDBJ databases">
        <title>Complete Genome Sequence of Leptotrichia hofstadii Strain JCM16775.</title>
        <authorList>
            <person name="Watanabe S."/>
            <person name="Cui L."/>
        </authorList>
    </citation>
    <scope>NUCLEOTIDE SEQUENCE [LARGE SCALE GENOMIC DNA]</scope>
    <source>
        <strain evidence="14 15">JCM16775</strain>
    </source>
</reference>
<dbReference type="GO" id="GO:0005886">
    <property type="term" value="C:plasma membrane"/>
    <property type="evidence" value="ECO:0007669"/>
    <property type="project" value="UniProtKB-SubCell"/>
</dbReference>
<keyword evidence="3 12" id="KW-1003">Cell membrane</keyword>
<dbReference type="AlphaFoldDB" id="A0A510JJA8"/>
<comment type="similarity">
    <text evidence="11">In the N-terminal section; belongs to the SecD/SecF family. SecD subfamily.</text>
</comment>
<dbReference type="Pfam" id="PF07549">
    <property type="entry name" value="Sec_GG"/>
    <property type="match status" value="1"/>
</dbReference>
<evidence type="ECO:0000256" key="4">
    <source>
        <dbReference type="ARBA" id="ARBA00022692"/>
    </source>
</evidence>
<feature type="domain" description="Protein export membrane protein SecD/SecF C-terminal" evidence="13">
    <location>
        <begin position="107"/>
        <end position="294"/>
    </location>
</feature>
<evidence type="ECO:0000256" key="11">
    <source>
        <dbReference type="ARBA" id="ARBA00061053"/>
    </source>
</evidence>
<feature type="transmembrane region" description="Helical" evidence="12">
    <location>
        <begin position="12"/>
        <end position="32"/>
    </location>
</feature>
<dbReference type="OrthoDB" id="9805019at2"/>
<dbReference type="SUPFAM" id="SSF82866">
    <property type="entry name" value="Multidrug efflux transporter AcrB transmembrane domain"/>
    <property type="match status" value="1"/>
</dbReference>
<evidence type="ECO:0000256" key="5">
    <source>
        <dbReference type="ARBA" id="ARBA00022927"/>
    </source>
</evidence>
<evidence type="ECO:0000256" key="12">
    <source>
        <dbReference type="HAMAP-Rule" id="MF_01464"/>
    </source>
</evidence>
<proteinExistence type="inferred from homology"/>
<keyword evidence="8 12" id="KW-0472">Membrane</keyword>
<feature type="transmembrane region" description="Helical" evidence="12">
    <location>
        <begin position="157"/>
        <end position="180"/>
    </location>
</feature>
<evidence type="ECO:0000259" key="13">
    <source>
        <dbReference type="Pfam" id="PF02355"/>
    </source>
</evidence>
<dbReference type="PANTHER" id="PTHR30081">
    <property type="entry name" value="PROTEIN-EXPORT MEMBRANE PROTEIN SEC"/>
    <property type="match status" value="1"/>
</dbReference>
<dbReference type="Gene3D" id="1.20.1640.10">
    <property type="entry name" value="Multidrug efflux transporter AcrB transmembrane domain"/>
    <property type="match status" value="1"/>
</dbReference>
<dbReference type="HAMAP" id="MF_01464_B">
    <property type="entry name" value="SecF_B"/>
    <property type="match status" value="1"/>
</dbReference>
<evidence type="ECO:0000313" key="14">
    <source>
        <dbReference type="EMBL" id="BBM39388.1"/>
    </source>
</evidence>
<dbReference type="RefSeq" id="WP_026746818.1">
    <property type="nucleotide sequence ID" value="NZ_AP019823.1"/>
</dbReference>
<dbReference type="NCBIfam" id="TIGR00966">
    <property type="entry name" value="transloc_SecF"/>
    <property type="match status" value="1"/>
</dbReference>
<dbReference type="FunFam" id="1.20.1640.10:FF:000024">
    <property type="entry name" value="Multifunctional fusion protein"/>
    <property type="match status" value="1"/>
</dbReference>
<feature type="transmembrane region" description="Helical" evidence="12">
    <location>
        <begin position="266"/>
        <end position="292"/>
    </location>
</feature>
<comment type="function">
    <text evidence="9 12">Part of the Sec protein translocase complex. Interacts with the SecYEG preprotein conducting channel. SecDF uses the proton motive force (PMF) to complete protein translocation after the ATP-dependent function of SecA.</text>
</comment>
<dbReference type="PANTHER" id="PTHR30081:SF8">
    <property type="entry name" value="PROTEIN TRANSLOCASE SUBUNIT SECF"/>
    <property type="match status" value="1"/>
</dbReference>
<dbReference type="Pfam" id="PF02355">
    <property type="entry name" value="SecD_SecF_C"/>
    <property type="match status" value="1"/>
</dbReference>
<keyword evidence="7 12" id="KW-0811">Translocation</keyword>
<evidence type="ECO:0000256" key="9">
    <source>
        <dbReference type="ARBA" id="ARBA00059018"/>
    </source>
</evidence>
<dbReference type="GO" id="GO:0006605">
    <property type="term" value="P:protein targeting"/>
    <property type="evidence" value="ECO:0007669"/>
    <property type="project" value="UniProtKB-UniRule"/>
</dbReference>
<dbReference type="InterPro" id="IPR005665">
    <property type="entry name" value="SecF_bac"/>
</dbReference>
<dbReference type="InterPro" id="IPR022645">
    <property type="entry name" value="SecD/SecF_bac"/>
</dbReference>
<gene>
    <name evidence="12 14" type="primary">secF</name>
    <name evidence="14" type="ORF">JCM16775_2099</name>
</gene>
<keyword evidence="15" id="KW-1185">Reference proteome</keyword>
<evidence type="ECO:0000256" key="1">
    <source>
        <dbReference type="ARBA" id="ARBA00004651"/>
    </source>
</evidence>
<evidence type="ECO:0000256" key="10">
    <source>
        <dbReference type="ARBA" id="ARBA00060856"/>
    </source>
</evidence>
<evidence type="ECO:0000256" key="2">
    <source>
        <dbReference type="ARBA" id="ARBA00022448"/>
    </source>
</evidence>
<evidence type="ECO:0000256" key="3">
    <source>
        <dbReference type="ARBA" id="ARBA00022475"/>
    </source>
</evidence>